<dbReference type="Proteomes" id="UP001620339">
    <property type="component" value="Unassembled WGS sequence"/>
</dbReference>
<reference evidence="6 7" key="1">
    <citation type="submission" date="2020-10" db="EMBL/GenBank/DDBJ databases">
        <title>Phylogeny of dyella-like bacteria.</title>
        <authorList>
            <person name="Fu J."/>
        </authorList>
    </citation>
    <scope>NUCLEOTIDE SEQUENCE [LARGE SCALE GENOMIC DNA]</scope>
    <source>
        <strain evidence="6 7">KACC 19113</strain>
    </source>
</reference>
<keyword evidence="4" id="KW-0812">Transmembrane</keyword>
<feature type="domain" description="GGDEF" evidence="5">
    <location>
        <begin position="884"/>
        <end position="1023"/>
    </location>
</feature>
<feature type="transmembrane region" description="Helical" evidence="4">
    <location>
        <begin position="784"/>
        <end position="803"/>
    </location>
</feature>
<evidence type="ECO:0000313" key="6">
    <source>
        <dbReference type="EMBL" id="MFK2879042.1"/>
    </source>
</evidence>
<dbReference type="EC" id="2.7.7.65" evidence="1"/>
<dbReference type="Pfam" id="PF07495">
    <property type="entry name" value="Y_Y_Y"/>
    <property type="match status" value="1"/>
</dbReference>
<dbReference type="EMBL" id="JADIKK010000008">
    <property type="protein sequence ID" value="MFK2879042.1"/>
    <property type="molecule type" value="Genomic_DNA"/>
</dbReference>
<comment type="catalytic activity">
    <reaction evidence="2">
        <text>2 GTP = 3',3'-c-di-GMP + 2 diphosphate</text>
        <dbReference type="Rhea" id="RHEA:24898"/>
        <dbReference type="ChEBI" id="CHEBI:33019"/>
        <dbReference type="ChEBI" id="CHEBI:37565"/>
        <dbReference type="ChEBI" id="CHEBI:58805"/>
        <dbReference type="EC" id="2.7.7.65"/>
    </reaction>
</comment>
<keyword evidence="4" id="KW-1133">Transmembrane helix</keyword>
<comment type="caution">
    <text evidence="6">The sequence shown here is derived from an EMBL/GenBank/DDBJ whole genome shotgun (WGS) entry which is preliminary data.</text>
</comment>
<accession>A0ABW8J9Q5</accession>
<feature type="coiled-coil region" evidence="3">
    <location>
        <begin position="819"/>
        <end position="846"/>
    </location>
</feature>
<dbReference type="InterPro" id="IPR029787">
    <property type="entry name" value="Nucleotide_cyclase"/>
</dbReference>
<dbReference type="PANTHER" id="PTHR45138:SF9">
    <property type="entry name" value="DIGUANYLATE CYCLASE DGCM-RELATED"/>
    <property type="match status" value="1"/>
</dbReference>
<dbReference type="InterPro" id="IPR050469">
    <property type="entry name" value="Diguanylate_Cyclase"/>
</dbReference>
<name>A0ABW8J9Q5_9GAMM</name>
<dbReference type="NCBIfam" id="TIGR00254">
    <property type="entry name" value="GGDEF"/>
    <property type="match status" value="1"/>
</dbReference>
<evidence type="ECO:0000313" key="7">
    <source>
        <dbReference type="Proteomes" id="UP001620339"/>
    </source>
</evidence>
<protein>
    <recommendedName>
        <fullName evidence="1">diguanylate cyclase</fullName>
        <ecNumber evidence="1">2.7.7.65</ecNumber>
    </recommendedName>
</protein>
<dbReference type="InterPro" id="IPR013783">
    <property type="entry name" value="Ig-like_fold"/>
</dbReference>
<keyword evidence="4" id="KW-0472">Membrane</keyword>
<keyword evidence="7" id="KW-1185">Reference proteome</keyword>
<evidence type="ECO:0000256" key="2">
    <source>
        <dbReference type="ARBA" id="ARBA00034247"/>
    </source>
</evidence>
<gene>
    <name evidence="6" type="ORF">ISP25_18395</name>
</gene>
<dbReference type="SUPFAM" id="SSF50952">
    <property type="entry name" value="Soluble quinoprotein glucose dehydrogenase"/>
    <property type="match status" value="1"/>
</dbReference>
<dbReference type="Pfam" id="PF00990">
    <property type="entry name" value="GGDEF"/>
    <property type="match status" value="1"/>
</dbReference>
<dbReference type="Gene3D" id="3.30.70.270">
    <property type="match status" value="1"/>
</dbReference>
<evidence type="ECO:0000256" key="1">
    <source>
        <dbReference type="ARBA" id="ARBA00012528"/>
    </source>
</evidence>
<dbReference type="Pfam" id="PF07494">
    <property type="entry name" value="Reg_prop"/>
    <property type="match status" value="1"/>
</dbReference>
<sequence>MDERVAAIDKQMQRLARALALVACCLLAGMAWIAPALSATATAAHYEGGRHYIHSFSPKSYGGAAQNWALAQDKQGAIYVGNDDGTVLVWDGARWQHIPAPKQATVRSLALGADGRMYMGTVGDLGYLKPDATGQLAFVSLRDRIPPSERNFADVWATHSTADGMVFVTTTTLFRYRNGAMQTWKPRAVFHTSFVVDGRFYVRETGVGLMQLDGDKLVPVPGGERFANEKVYALLAWRGPGAQPGDLLAGTRTQGWFVSHGGAWHPWTTEADDAVRQGQLYDAIRLADGRLAVGTLRSGLLLLDAQGHLLRTLTRDSGLTSNAVLALMQDREGGLWIAGGYGITRIDIGSPLTIFDRSSGLPGSVQALHRHAGTLYAGSTEGLYRLASGTNPHFEDVTQVPGVIWGFAEIGDQMLIASDSGVFAASGGTFQQLLAPQQSQLSITALSLRQSTTDPSRVFVGRTDGVSTLKYENNHWVDEGHIPGVRNEVRTIRQDAAGHVWLSLWGGGAIRLSLPPDWQGPGDPRTLKIERYGNEAGLPAEQNDIVVIDGTLHFTTAHGIYRFDERSNRFGPDPALADLFPDGPPQIDALHQNSNGELWMYTGHGGGLKEVRHAVHTARGWRWKAAPLQPLAGTNISALLDDADGILWMSGDAGLFRYDSTRVIPQDAQLSTLLRRATGPDNHVLFADNFATAGSPDIPWEQNSIRFEFALPSYTLSDATRYQVWLQGLDRDWSAWSESTYRDYTNLPDGHYRFHVRARNVYGQQGREATFDFRILPPWYRSTWAWLLWIASALLVLAQLVHWRSTALRRRNRALATLVTQRTAELAQANEALQQANEALARQVLIDPLTGLKNRRYLSEHIEPDLASARRYHQDALMHGLPPMHLLFLMVDIDHFKRVNDTWGHSSGDRVLQQFRDMLLSATRGADTPVRMGGEEFLILARSAPPDAGPQFAERIRAAVAAERFDLGNGEHVHLTCSIGFANYPFFAGEPEKLRWEQVVNLADECLYAAKRQGRNAWAGVPPVATPSPAGDTADALREALARLPGPGPLPILASWAGAGPQEAMK</sequence>
<dbReference type="RefSeq" id="WP_404615921.1">
    <property type="nucleotide sequence ID" value="NZ_JADIKK010000008.1"/>
</dbReference>
<evidence type="ECO:0000256" key="4">
    <source>
        <dbReference type="SAM" id="Phobius"/>
    </source>
</evidence>
<dbReference type="InterPro" id="IPR000160">
    <property type="entry name" value="GGDEF_dom"/>
</dbReference>
<dbReference type="SUPFAM" id="SSF55073">
    <property type="entry name" value="Nucleotide cyclase"/>
    <property type="match status" value="1"/>
</dbReference>
<dbReference type="InterPro" id="IPR015943">
    <property type="entry name" value="WD40/YVTN_repeat-like_dom_sf"/>
</dbReference>
<evidence type="ECO:0000256" key="3">
    <source>
        <dbReference type="SAM" id="Coils"/>
    </source>
</evidence>
<dbReference type="PROSITE" id="PS50887">
    <property type="entry name" value="GGDEF"/>
    <property type="match status" value="1"/>
</dbReference>
<dbReference type="InterPro" id="IPR011041">
    <property type="entry name" value="Quinoprot_gluc/sorb_DH_b-prop"/>
</dbReference>
<proteinExistence type="predicted"/>
<dbReference type="InterPro" id="IPR011110">
    <property type="entry name" value="Reg_prop"/>
</dbReference>
<dbReference type="InterPro" id="IPR043128">
    <property type="entry name" value="Rev_trsase/Diguanyl_cyclase"/>
</dbReference>
<keyword evidence="3" id="KW-0175">Coiled coil</keyword>
<organism evidence="6 7">
    <name type="scientific">Rhodanobacter hydrolyticus</name>
    <dbReference type="NCBI Taxonomy" id="2250595"/>
    <lineage>
        <taxon>Bacteria</taxon>
        <taxon>Pseudomonadati</taxon>
        <taxon>Pseudomonadota</taxon>
        <taxon>Gammaproteobacteria</taxon>
        <taxon>Lysobacterales</taxon>
        <taxon>Rhodanobacteraceae</taxon>
        <taxon>Rhodanobacter</taxon>
    </lineage>
</organism>
<dbReference type="PANTHER" id="PTHR45138">
    <property type="entry name" value="REGULATORY COMPONENTS OF SENSORY TRANSDUCTION SYSTEM"/>
    <property type="match status" value="1"/>
</dbReference>
<dbReference type="InterPro" id="IPR011123">
    <property type="entry name" value="Y_Y_Y"/>
</dbReference>
<dbReference type="Gene3D" id="2.130.10.10">
    <property type="entry name" value="YVTN repeat-like/Quinoprotein amine dehydrogenase"/>
    <property type="match status" value="2"/>
</dbReference>
<dbReference type="CDD" id="cd01949">
    <property type="entry name" value="GGDEF"/>
    <property type="match status" value="1"/>
</dbReference>
<dbReference type="Gene3D" id="2.60.40.10">
    <property type="entry name" value="Immunoglobulins"/>
    <property type="match status" value="1"/>
</dbReference>
<evidence type="ECO:0000259" key="5">
    <source>
        <dbReference type="PROSITE" id="PS50887"/>
    </source>
</evidence>
<dbReference type="SMART" id="SM00267">
    <property type="entry name" value="GGDEF"/>
    <property type="match status" value="1"/>
</dbReference>